<keyword evidence="2" id="KW-0472">Membrane</keyword>
<reference evidence="4 5" key="1">
    <citation type="submission" date="2015-08" db="EMBL/GenBank/DDBJ databases">
        <title>Genome sequence of the pristinamycin over-producing bacterium Streptomyces pristinaespiralis HCCB10218.</title>
        <authorList>
            <person name="Tian J."/>
            <person name="Yang J."/>
            <person name="Li L."/>
            <person name="Ruan L."/>
            <person name="Wei W."/>
            <person name="Zheng G."/>
            <person name="Wei Z."/>
            <person name="Yang S."/>
            <person name="Ge M."/>
            <person name="Jiang W."/>
            <person name="Lu Y."/>
        </authorList>
    </citation>
    <scope>NUCLEOTIDE SEQUENCE [LARGE SCALE GENOMIC DNA]</scope>
    <source>
        <strain evidence="4 5">HCCB 10218</strain>
    </source>
</reference>
<dbReference type="GeneID" id="97238157"/>
<feature type="chain" id="PRO_5043511999" evidence="3">
    <location>
        <begin position="27"/>
        <end position="173"/>
    </location>
</feature>
<dbReference type="PATRIC" id="fig|38300.4.peg.822"/>
<accession>A0A0M5IV11</accession>
<proteinExistence type="predicted"/>
<organism evidence="4">
    <name type="scientific">Streptomyces pristinaespiralis</name>
    <dbReference type="NCBI Taxonomy" id="38300"/>
    <lineage>
        <taxon>Bacteria</taxon>
        <taxon>Bacillati</taxon>
        <taxon>Actinomycetota</taxon>
        <taxon>Actinomycetes</taxon>
        <taxon>Kitasatosporales</taxon>
        <taxon>Streptomycetaceae</taxon>
        <taxon>Streptomyces</taxon>
    </lineage>
</organism>
<evidence type="ECO:0000256" key="1">
    <source>
        <dbReference type="SAM" id="MobiDB-lite"/>
    </source>
</evidence>
<evidence type="ECO:0000256" key="3">
    <source>
        <dbReference type="SAM" id="SignalP"/>
    </source>
</evidence>
<gene>
    <name evidence="4" type="ORF">SPRI_0762</name>
</gene>
<dbReference type="EMBL" id="CP011340">
    <property type="protein sequence ID" value="ALC19068.1"/>
    <property type="molecule type" value="Genomic_DNA"/>
</dbReference>
<keyword evidence="2" id="KW-0812">Transmembrane</keyword>
<keyword evidence="2" id="KW-1133">Transmembrane helix</keyword>
<dbReference type="STRING" id="38300.SPRI_0762"/>
<dbReference type="Proteomes" id="UP000060513">
    <property type="component" value="Chromosome"/>
</dbReference>
<dbReference type="AlphaFoldDB" id="A0A0M5IV11"/>
<keyword evidence="4" id="KW-0449">Lipoprotein</keyword>
<feature type="signal peptide" evidence="3">
    <location>
        <begin position="1"/>
        <end position="26"/>
    </location>
</feature>
<protein>
    <submittedName>
        <fullName evidence="4">Lipoprotein</fullName>
    </submittedName>
</protein>
<dbReference type="OMA" id="WDAKPGA"/>
<feature type="transmembrane region" description="Helical" evidence="2">
    <location>
        <begin position="146"/>
        <end position="164"/>
    </location>
</feature>
<keyword evidence="3" id="KW-0732">Signal</keyword>
<evidence type="ECO:0000256" key="2">
    <source>
        <dbReference type="SAM" id="Phobius"/>
    </source>
</evidence>
<name>A0A0M5IV11_STRPR</name>
<dbReference type="KEGG" id="spri:SPRI_0762"/>
<evidence type="ECO:0000313" key="4">
    <source>
        <dbReference type="EMBL" id="ALC19068.1"/>
    </source>
</evidence>
<sequence length="173" mass="17006">MRAIRAASAALLGAAALALTAPTAAAVNNTPYDFNVTPSTVAAGGRVTLTAGGCPSTTTVTSGVFDTVTIPRNGAATATVDWDARPGAVYSVQFNCVGRIGTLDLTIAGGSSSPTASSTRTATTAPPQGVRGGVGGSFDGMNTAEIAAGGALVAAAATATVLVVRRRSTDRRH</sequence>
<dbReference type="RefSeq" id="WP_005308439.1">
    <property type="nucleotide sequence ID" value="NZ_CP011340.1"/>
</dbReference>
<evidence type="ECO:0000313" key="5">
    <source>
        <dbReference type="Proteomes" id="UP000060513"/>
    </source>
</evidence>
<feature type="compositionally biased region" description="Low complexity" evidence="1">
    <location>
        <begin position="111"/>
        <end position="129"/>
    </location>
</feature>
<feature type="region of interest" description="Disordered" evidence="1">
    <location>
        <begin position="111"/>
        <end position="131"/>
    </location>
</feature>
<dbReference type="OrthoDB" id="4332523at2"/>